<evidence type="ECO:0000313" key="2">
    <source>
        <dbReference type="EMBL" id="CAH9126490.1"/>
    </source>
</evidence>
<feature type="compositionally biased region" description="Low complexity" evidence="1">
    <location>
        <begin position="29"/>
        <end position="58"/>
    </location>
</feature>
<organism evidence="2 3">
    <name type="scientific">Cuscuta epithymum</name>
    <dbReference type="NCBI Taxonomy" id="186058"/>
    <lineage>
        <taxon>Eukaryota</taxon>
        <taxon>Viridiplantae</taxon>
        <taxon>Streptophyta</taxon>
        <taxon>Embryophyta</taxon>
        <taxon>Tracheophyta</taxon>
        <taxon>Spermatophyta</taxon>
        <taxon>Magnoliopsida</taxon>
        <taxon>eudicotyledons</taxon>
        <taxon>Gunneridae</taxon>
        <taxon>Pentapetalae</taxon>
        <taxon>asterids</taxon>
        <taxon>lamiids</taxon>
        <taxon>Solanales</taxon>
        <taxon>Convolvulaceae</taxon>
        <taxon>Cuscuteae</taxon>
        <taxon>Cuscuta</taxon>
        <taxon>Cuscuta subgen. Cuscuta</taxon>
    </lineage>
</organism>
<proteinExistence type="predicted"/>
<evidence type="ECO:0000313" key="3">
    <source>
        <dbReference type="Proteomes" id="UP001152523"/>
    </source>
</evidence>
<sequence length="162" mass="17790">MEREGRSTARGERGRSPSLPRRSSPPPTRRSSSPPSRRSSSPPSRRSSSPPQTAPRSPTAEEIPDPAAITAYFDSFFGPSPNRTPPVSSSTAYFDSVFGPSSTGRLRDHHTPVNQAGTSHPDENHDYIRTTTPWPYASSIYYGGQDVIVFPKNKKPPPRNED</sequence>
<comment type="caution">
    <text evidence="2">The sequence shown here is derived from an EMBL/GenBank/DDBJ whole genome shotgun (WGS) entry which is preliminary data.</text>
</comment>
<evidence type="ECO:0000256" key="1">
    <source>
        <dbReference type="SAM" id="MobiDB-lite"/>
    </source>
</evidence>
<feature type="compositionally biased region" description="Basic and acidic residues" evidence="1">
    <location>
        <begin position="1"/>
        <end position="15"/>
    </location>
</feature>
<reference evidence="2" key="1">
    <citation type="submission" date="2022-07" db="EMBL/GenBank/DDBJ databases">
        <authorList>
            <person name="Macas J."/>
            <person name="Novak P."/>
            <person name="Neumann P."/>
        </authorList>
    </citation>
    <scope>NUCLEOTIDE SEQUENCE</scope>
</reference>
<keyword evidence="3" id="KW-1185">Reference proteome</keyword>
<dbReference type="EMBL" id="CAMAPF010000942">
    <property type="protein sequence ID" value="CAH9126490.1"/>
    <property type="molecule type" value="Genomic_DNA"/>
</dbReference>
<gene>
    <name evidence="2" type="ORF">CEPIT_LOCUS27572</name>
</gene>
<dbReference type="AlphaFoldDB" id="A0AAV0ETB2"/>
<feature type="compositionally biased region" description="Polar residues" evidence="1">
    <location>
        <begin position="85"/>
        <end position="104"/>
    </location>
</feature>
<protein>
    <submittedName>
        <fullName evidence="2">Uncharacterized protein</fullName>
    </submittedName>
</protein>
<dbReference type="Proteomes" id="UP001152523">
    <property type="component" value="Unassembled WGS sequence"/>
</dbReference>
<feature type="region of interest" description="Disordered" evidence="1">
    <location>
        <begin position="1"/>
        <end position="127"/>
    </location>
</feature>
<name>A0AAV0ETB2_9ASTE</name>
<accession>A0AAV0ETB2</accession>